<sequence>MPAAPDKALDCCPSLTLSLLPCPQVLDCCPRLHTSSPSDLSYRNVYLHHEKCGHQDSVITEKAGKSTFSACRSEKTTTQPTSSMKARSGTYPRGGSLVVFFMLRYLPAV</sequence>
<dbReference type="EMBL" id="JXTB01000109">
    <property type="protein sequence ID" value="PON62900.1"/>
    <property type="molecule type" value="Genomic_DNA"/>
</dbReference>
<keyword evidence="2" id="KW-1185">Reference proteome</keyword>
<accession>A0A2P5CPC5</accession>
<organism evidence="1 2">
    <name type="scientific">Parasponia andersonii</name>
    <name type="common">Sponia andersonii</name>
    <dbReference type="NCBI Taxonomy" id="3476"/>
    <lineage>
        <taxon>Eukaryota</taxon>
        <taxon>Viridiplantae</taxon>
        <taxon>Streptophyta</taxon>
        <taxon>Embryophyta</taxon>
        <taxon>Tracheophyta</taxon>
        <taxon>Spermatophyta</taxon>
        <taxon>Magnoliopsida</taxon>
        <taxon>eudicotyledons</taxon>
        <taxon>Gunneridae</taxon>
        <taxon>Pentapetalae</taxon>
        <taxon>rosids</taxon>
        <taxon>fabids</taxon>
        <taxon>Rosales</taxon>
        <taxon>Cannabaceae</taxon>
        <taxon>Parasponia</taxon>
    </lineage>
</organism>
<dbReference type="Proteomes" id="UP000237105">
    <property type="component" value="Unassembled WGS sequence"/>
</dbReference>
<evidence type="ECO:0000313" key="1">
    <source>
        <dbReference type="EMBL" id="PON62900.1"/>
    </source>
</evidence>
<protein>
    <submittedName>
        <fullName evidence="1">Uncharacterized protein</fullName>
    </submittedName>
</protein>
<dbReference type="AlphaFoldDB" id="A0A2P5CPC5"/>
<evidence type="ECO:0000313" key="2">
    <source>
        <dbReference type="Proteomes" id="UP000237105"/>
    </source>
</evidence>
<comment type="caution">
    <text evidence="1">The sequence shown here is derived from an EMBL/GenBank/DDBJ whole genome shotgun (WGS) entry which is preliminary data.</text>
</comment>
<name>A0A2P5CPC5_PARAD</name>
<reference evidence="2" key="1">
    <citation type="submission" date="2016-06" db="EMBL/GenBank/DDBJ databases">
        <title>Parallel loss of symbiosis genes in relatives of nitrogen-fixing non-legume Parasponia.</title>
        <authorList>
            <person name="Van Velzen R."/>
            <person name="Holmer R."/>
            <person name="Bu F."/>
            <person name="Rutten L."/>
            <person name="Van Zeijl A."/>
            <person name="Liu W."/>
            <person name="Santuari L."/>
            <person name="Cao Q."/>
            <person name="Sharma T."/>
            <person name="Shen D."/>
            <person name="Roswanjaya Y."/>
            <person name="Wardhani T."/>
            <person name="Kalhor M.S."/>
            <person name="Jansen J."/>
            <person name="Van den Hoogen J."/>
            <person name="Gungor B."/>
            <person name="Hartog M."/>
            <person name="Hontelez J."/>
            <person name="Verver J."/>
            <person name="Yang W.-C."/>
            <person name="Schijlen E."/>
            <person name="Repin R."/>
            <person name="Schilthuizen M."/>
            <person name="Schranz E."/>
            <person name="Heidstra R."/>
            <person name="Miyata K."/>
            <person name="Fedorova E."/>
            <person name="Kohlen W."/>
            <person name="Bisseling T."/>
            <person name="Smit S."/>
            <person name="Geurts R."/>
        </authorList>
    </citation>
    <scope>NUCLEOTIDE SEQUENCE [LARGE SCALE GENOMIC DNA]</scope>
    <source>
        <strain evidence="2">cv. WU1-14</strain>
    </source>
</reference>
<proteinExistence type="predicted"/>
<gene>
    <name evidence="1" type="ORF">PanWU01x14_135760</name>
</gene>